<dbReference type="OrthoDB" id="2194416at2759"/>
<dbReference type="EMBL" id="CAJQZP010000935">
    <property type="protein sequence ID" value="CAG4998485.1"/>
    <property type="molecule type" value="Genomic_DNA"/>
</dbReference>
<keyword evidence="2" id="KW-1185">Reference proteome</keyword>
<protein>
    <submittedName>
        <fullName evidence="1">(apollo) hypothetical protein</fullName>
    </submittedName>
</protein>
<evidence type="ECO:0000313" key="1">
    <source>
        <dbReference type="EMBL" id="CAG4998485.1"/>
    </source>
</evidence>
<gene>
    <name evidence="1" type="ORF">PAPOLLO_LOCUS13397</name>
</gene>
<accession>A0A8S3X4G9</accession>
<organism evidence="1 2">
    <name type="scientific">Parnassius apollo</name>
    <name type="common">Apollo butterfly</name>
    <name type="synonym">Papilio apollo</name>
    <dbReference type="NCBI Taxonomy" id="110799"/>
    <lineage>
        <taxon>Eukaryota</taxon>
        <taxon>Metazoa</taxon>
        <taxon>Ecdysozoa</taxon>
        <taxon>Arthropoda</taxon>
        <taxon>Hexapoda</taxon>
        <taxon>Insecta</taxon>
        <taxon>Pterygota</taxon>
        <taxon>Neoptera</taxon>
        <taxon>Endopterygota</taxon>
        <taxon>Lepidoptera</taxon>
        <taxon>Glossata</taxon>
        <taxon>Ditrysia</taxon>
        <taxon>Papilionoidea</taxon>
        <taxon>Papilionidae</taxon>
        <taxon>Parnassiinae</taxon>
        <taxon>Parnassini</taxon>
        <taxon>Parnassius</taxon>
        <taxon>Parnassius</taxon>
    </lineage>
</organism>
<dbReference type="AlphaFoldDB" id="A0A8S3X4G9"/>
<dbReference type="Proteomes" id="UP000691718">
    <property type="component" value="Unassembled WGS sequence"/>
</dbReference>
<sequence>MNSFFAELEPSLTATEQNLTDRVRYILCSNILGDAELVRLRREAVPPSDENPTAGNAAPLIADQPVHVDAALYIPVVVDPGDDGDQKRLYKSLDRAKVCGTGPVPDQVDTVAFWRGLWSVPVNYSEGPWMEVMASQGASVMPMDSVNKTPEDVVGAVHRAPNWISLGLDGLHQYWLKGFVLYHAVLARQFQEVLDQK</sequence>
<reference evidence="1" key="1">
    <citation type="submission" date="2021-04" db="EMBL/GenBank/DDBJ databases">
        <authorList>
            <person name="Tunstrom K."/>
        </authorList>
    </citation>
    <scope>NUCLEOTIDE SEQUENCE</scope>
</reference>
<evidence type="ECO:0000313" key="2">
    <source>
        <dbReference type="Proteomes" id="UP000691718"/>
    </source>
</evidence>
<name>A0A8S3X4G9_PARAO</name>
<proteinExistence type="predicted"/>
<comment type="caution">
    <text evidence="1">The sequence shown here is derived from an EMBL/GenBank/DDBJ whole genome shotgun (WGS) entry which is preliminary data.</text>
</comment>